<evidence type="ECO:0000313" key="3">
    <source>
        <dbReference type="Proteomes" id="UP001524586"/>
    </source>
</evidence>
<keyword evidence="1" id="KW-0732">Signal</keyword>
<sequence>MNTINIRIPRRAALLLVASTLALGTNQALADDGGNSEPGKPILKSTSKLPAPTVEGYLDEAEHAFIGQMKLYVPMQAASGAIPGTDPDANSDGSLYFDVDGNQKQTRSLAKPLVDVHMYGPMIEVPGVGFIGHGKRDAYASVSLDDGTTWKKTNLSESATETSCDNANCNITRTDVPLFADTAYKYPGDVTNLFHSIMGNKVLVAWQSRYCGSGQPSYSLDNPEASPEQIARRAAIAAYLGIDMTTASPDDLYLIDMYGVGGSQGSVNYAEEDDYVPNQAVGEVPFNCLWTSRGVLNKGDDPRTTDVTESSYMRWFKPERLTSGVRDVNRIETVCVAGAGCGITWQEDPDGLRGGQGEGPGEGWSGAVANSQTDIWYSYIDAEHFDVAQDPADATGATPMTLANYELAAAAPDSDSTQKPKPFVPFAMPMRLTDNAKCNVTNPKPYCYGSAIVGTVADENKPVFPVPNATPMSYGLKDMCAKTVTVITGKQNPKETVLCVTQDGLPLVGNTAATRPRLAMYGYDTTGKVKDAVVDSAFVAVVAEEDKGLGAFTFDASGLACEQEGNNDPDCFTFDEGKNIKYFTFSMSIKDTVGGKTQDGLLTNLTQPGHQLNQPEVNWQTGAFYPPRNTSEFWNFVGESGDFNFNIYNTEIARRGSWLGQDIYKVHKDTSKAAYGLLALPTWKQGIMNQGGPADVMSRRIVIPNRGRWNLAKDGNPYAFRNMACDNLAEQNNPYYPGGLCLDSAVNLSATIPDTCTDSGTGEAIACPAVTIGSAPFGTTTTNPVLQGSQVEPNKTKVLSWHQCPASFTTVSSTAGTALSTCETDLRADASTLADQSWYNPLDVAKGHRGFLDGDMVMMLYAWSPNWRLNVDGHDRYELYIRRSFTGATSWTTLPSKYKYWDPNDKNKYVGVGTVTCETFRSDQTQASGDLLEPRVCNSYAAGAAEQARNVTQHQSMRITTLDPRFAMTGSPQGVSNTLDPFGYGANPYGEDVRNPSRFFIVYETGDNTTASEGEPEPLDLFYSRAVNFGDAYQVWAEENDLSTCYPSDPHGDIDPDKGVPAEQIGSGFCNEFDQLEQGKPGLEASEGSLTANPGGQFLYGVWAQLQHPVTNGETLWDEVESADAMARRVWWIDGYISDTWGWDFGQGSGDGTPANP</sequence>
<name>A0ABT1U3I2_9GAMM</name>
<dbReference type="EMBL" id="JANIBK010000030">
    <property type="protein sequence ID" value="MCQ8128402.1"/>
    <property type="molecule type" value="Genomic_DNA"/>
</dbReference>
<proteinExistence type="predicted"/>
<evidence type="ECO:0000256" key="1">
    <source>
        <dbReference type="SAM" id="SignalP"/>
    </source>
</evidence>
<dbReference type="Proteomes" id="UP001524586">
    <property type="component" value="Unassembled WGS sequence"/>
</dbReference>
<reference evidence="2 3" key="1">
    <citation type="submission" date="2022-07" db="EMBL/GenBank/DDBJ databases">
        <title>Methylomonas rivi sp. nov., Methylomonas rosea sp. nov., Methylomonas aureus sp. nov. and Methylomonas subterranea sp. nov., four novel methanotrophs isolated from a freshwater creek and the deep terrestrial subsurface.</title>
        <authorList>
            <person name="Abin C."/>
            <person name="Sankaranarayanan K."/>
            <person name="Garner C."/>
            <person name="Sindelar R."/>
            <person name="Kotary K."/>
            <person name="Garner R."/>
            <person name="Barclay S."/>
            <person name="Lawson P."/>
            <person name="Krumholz L."/>
        </authorList>
    </citation>
    <scope>NUCLEOTIDE SEQUENCE [LARGE SCALE GENOMIC DNA]</scope>
    <source>
        <strain evidence="2 3">WSC-6</strain>
    </source>
</reference>
<gene>
    <name evidence="2" type="ORF">NP596_08020</name>
</gene>
<dbReference type="NCBIfam" id="NF040591">
    <property type="entry name" value="choice_anch_O"/>
    <property type="match status" value="1"/>
</dbReference>
<organism evidence="2 3">
    <name type="scientific">Methylomonas rivi</name>
    <dbReference type="NCBI Taxonomy" id="2952226"/>
    <lineage>
        <taxon>Bacteria</taxon>
        <taxon>Pseudomonadati</taxon>
        <taxon>Pseudomonadota</taxon>
        <taxon>Gammaproteobacteria</taxon>
        <taxon>Methylococcales</taxon>
        <taxon>Methylococcaceae</taxon>
        <taxon>Methylomonas</taxon>
    </lineage>
</organism>
<keyword evidence="3" id="KW-1185">Reference proteome</keyword>
<comment type="caution">
    <text evidence="2">The sequence shown here is derived from an EMBL/GenBank/DDBJ whole genome shotgun (WGS) entry which is preliminary data.</text>
</comment>
<feature type="signal peptide" evidence="1">
    <location>
        <begin position="1"/>
        <end position="30"/>
    </location>
</feature>
<accession>A0ABT1U3I2</accession>
<protein>
    <submittedName>
        <fullName evidence="2">Choice-of-anchor O protein</fullName>
    </submittedName>
</protein>
<dbReference type="RefSeq" id="WP_256614787.1">
    <property type="nucleotide sequence ID" value="NZ_JANIBK010000030.1"/>
</dbReference>
<feature type="chain" id="PRO_5045602585" evidence="1">
    <location>
        <begin position="31"/>
        <end position="1157"/>
    </location>
</feature>
<evidence type="ECO:0000313" key="2">
    <source>
        <dbReference type="EMBL" id="MCQ8128402.1"/>
    </source>
</evidence>